<evidence type="ECO:0000256" key="1">
    <source>
        <dbReference type="ARBA" id="ARBA00023125"/>
    </source>
</evidence>
<organism evidence="4 5">
    <name type="scientific">Maribacter vaceletii</name>
    <dbReference type="NCBI Taxonomy" id="1206816"/>
    <lineage>
        <taxon>Bacteria</taxon>
        <taxon>Pseudomonadati</taxon>
        <taxon>Bacteroidota</taxon>
        <taxon>Flavobacteriia</taxon>
        <taxon>Flavobacteriales</taxon>
        <taxon>Flavobacteriaceae</taxon>
        <taxon>Maribacter</taxon>
    </lineage>
</organism>
<keyword evidence="1 2" id="KW-0238">DNA-binding</keyword>
<dbReference type="Gene3D" id="1.10.10.60">
    <property type="entry name" value="Homeodomain-like"/>
    <property type="match status" value="1"/>
</dbReference>
<dbReference type="InterPro" id="IPR050624">
    <property type="entry name" value="HTH-type_Tx_Regulator"/>
</dbReference>
<dbReference type="AlphaFoldDB" id="A0A495EDG4"/>
<dbReference type="PANTHER" id="PTHR43479:SF20">
    <property type="entry name" value="HTH TETR-TYPE DOMAIN-CONTAINING PROTEIN"/>
    <property type="match status" value="1"/>
</dbReference>
<protein>
    <submittedName>
        <fullName evidence="4">TetR family transcriptional regulator</fullName>
    </submittedName>
</protein>
<dbReference type="Proteomes" id="UP000269412">
    <property type="component" value="Unassembled WGS sequence"/>
</dbReference>
<evidence type="ECO:0000256" key="2">
    <source>
        <dbReference type="PROSITE-ProRule" id="PRU00335"/>
    </source>
</evidence>
<dbReference type="RefSeq" id="WP_121064550.1">
    <property type="nucleotide sequence ID" value="NZ_RBIQ01000007.1"/>
</dbReference>
<evidence type="ECO:0000313" key="4">
    <source>
        <dbReference type="EMBL" id="RKR14922.1"/>
    </source>
</evidence>
<dbReference type="OrthoDB" id="9814200at2"/>
<evidence type="ECO:0000259" key="3">
    <source>
        <dbReference type="PROSITE" id="PS50977"/>
    </source>
</evidence>
<sequence length="192" mass="22406">MGKITKRERFLETSLKLINEKGFKATTMRDIAQKLNCEVANIYNYVDSKQSLLETYLFGISNEFHAAIDTIIESKVTSEEKLRLIIRTHIDLMVKKPYELALLVNEWRNLKEPKLGSFLAERVVYENKVKVVIQEGVEEGVFKNLDLEIVTYTFLSTLRWLHDKYTDHNLDINPDKIEKQISEFVFSGICKK</sequence>
<dbReference type="PROSITE" id="PS50977">
    <property type="entry name" value="HTH_TETR_2"/>
    <property type="match status" value="1"/>
</dbReference>
<name>A0A495EDG4_9FLAO</name>
<dbReference type="Pfam" id="PF17932">
    <property type="entry name" value="TetR_C_24"/>
    <property type="match status" value="1"/>
</dbReference>
<dbReference type="InterPro" id="IPR041490">
    <property type="entry name" value="KstR2_TetR_C"/>
</dbReference>
<accession>A0A495EDG4</accession>
<feature type="domain" description="HTH tetR-type" evidence="3">
    <location>
        <begin position="4"/>
        <end position="64"/>
    </location>
</feature>
<dbReference type="InterPro" id="IPR009057">
    <property type="entry name" value="Homeodomain-like_sf"/>
</dbReference>
<dbReference type="Gene3D" id="1.10.357.10">
    <property type="entry name" value="Tetracycline Repressor, domain 2"/>
    <property type="match status" value="1"/>
</dbReference>
<evidence type="ECO:0000313" key="5">
    <source>
        <dbReference type="Proteomes" id="UP000269412"/>
    </source>
</evidence>
<gene>
    <name evidence="4" type="ORF">CLV91_1003</name>
</gene>
<dbReference type="InterPro" id="IPR001647">
    <property type="entry name" value="HTH_TetR"/>
</dbReference>
<feature type="DNA-binding region" description="H-T-H motif" evidence="2">
    <location>
        <begin position="27"/>
        <end position="46"/>
    </location>
</feature>
<dbReference type="Pfam" id="PF00440">
    <property type="entry name" value="TetR_N"/>
    <property type="match status" value="1"/>
</dbReference>
<dbReference type="SUPFAM" id="SSF46689">
    <property type="entry name" value="Homeodomain-like"/>
    <property type="match status" value="1"/>
</dbReference>
<comment type="caution">
    <text evidence="4">The sequence shown here is derived from an EMBL/GenBank/DDBJ whole genome shotgun (WGS) entry which is preliminary data.</text>
</comment>
<dbReference type="PANTHER" id="PTHR43479">
    <property type="entry name" value="ACREF/ENVCD OPERON REPRESSOR-RELATED"/>
    <property type="match status" value="1"/>
</dbReference>
<dbReference type="GO" id="GO:0003677">
    <property type="term" value="F:DNA binding"/>
    <property type="evidence" value="ECO:0007669"/>
    <property type="project" value="UniProtKB-UniRule"/>
</dbReference>
<keyword evidence="5" id="KW-1185">Reference proteome</keyword>
<dbReference type="EMBL" id="RBIQ01000007">
    <property type="protein sequence ID" value="RKR14922.1"/>
    <property type="molecule type" value="Genomic_DNA"/>
</dbReference>
<reference evidence="4 5" key="1">
    <citation type="submission" date="2018-10" db="EMBL/GenBank/DDBJ databases">
        <title>Genomic Encyclopedia of Archaeal and Bacterial Type Strains, Phase II (KMG-II): from individual species to whole genera.</title>
        <authorList>
            <person name="Goeker M."/>
        </authorList>
    </citation>
    <scope>NUCLEOTIDE SEQUENCE [LARGE SCALE GENOMIC DNA]</scope>
    <source>
        <strain evidence="4 5">DSM 25230</strain>
    </source>
</reference>
<dbReference type="InterPro" id="IPR036271">
    <property type="entry name" value="Tet_transcr_reg_TetR-rel_C_sf"/>
</dbReference>
<dbReference type="SUPFAM" id="SSF48498">
    <property type="entry name" value="Tetracyclin repressor-like, C-terminal domain"/>
    <property type="match status" value="1"/>
</dbReference>
<proteinExistence type="predicted"/>